<organism evidence="15 16">
    <name type="scientific">Protea cynaroides</name>
    <dbReference type="NCBI Taxonomy" id="273540"/>
    <lineage>
        <taxon>Eukaryota</taxon>
        <taxon>Viridiplantae</taxon>
        <taxon>Streptophyta</taxon>
        <taxon>Embryophyta</taxon>
        <taxon>Tracheophyta</taxon>
        <taxon>Spermatophyta</taxon>
        <taxon>Magnoliopsida</taxon>
        <taxon>Proteales</taxon>
        <taxon>Proteaceae</taxon>
        <taxon>Protea</taxon>
    </lineage>
</organism>
<evidence type="ECO:0000256" key="5">
    <source>
        <dbReference type="ARBA" id="ARBA00022989"/>
    </source>
</evidence>
<dbReference type="OrthoDB" id="3945418at2759"/>
<comment type="pathway">
    <text evidence="10">Steroid biosynthesis.</text>
</comment>
<keyword evidence="7" id="KW-0472">Membrane</keyword>
<evidence type="ECO:0000256" key="8">
    <source>
        <dbReference type="ARBA" id="ARBA00037910"/>
    </source>
</evidence>
<evidence type="ECO:0000256" key="13">
    <source>
        <dbReference type="PIRSR" id="PIRSR602401-1"/>
    </source>
</evidence>
<feature type="binding site" description="axial binding residue" evidence="13">
    <location>
        <position position="425"/>
    </location>
    <ligand>
        <name>heme</name>
        <dbReference type="ChEBI" id="CHEBI:30413"/>
    </ligand>
    <ligandPart>
        <name>Fe</name>
        <dbReference type="ChEBI" id="CHEBI:18248"/>
    </ligandPart>
</feature>
<dbReference type="GO" id="GO:0016705">
    <property type="term" value="F:oxidoreductase activity, acting on paired donors, with incorporation or reduction of molecular oxygen"/>
    <property type="evidence" value="ECO:0007669"/>
    <property type="project" value="InterPro"/>
</dbReference>
<evidence type="ECO:0000313" key="16">
    <source>
        <dbReference type="Proteomes" id="UP001141806"/>
    </source>
</evidence>
<dbReference type="InterPro" id="IPR017972">
    <property type="entry name" value="Cyt_P450_CS"/>
</dbReference>
<keyword evidence="14" id="KW-0560">Oxidoreductase</keyword>
<dbReference type="PANTHER" id="PTHR24286:SF159">
    <property type="entry name" value="CYTOCHROME P450, FAMILY 724, SUBFAMILY A, POLYPEPTIDE 1"/>
    <property type="match status" value="1"/>
</dbReference>
<keyword evidence="16" id="KW-1185">Reference proteome</keyword>
<evidence type="ECO:0000256" key="12">
    <source>
        <dbReference type="ARBA" id="ARBA00077474"/>
    </source>
</evidence>
<comment type="caution">
    <text evidence="15">The sequence shown here is derived from an EMBL/GenBank/DDBJ whole genome shotgun (WGS) entry which is preliminary data.</text>
</comment>
<proteinExistence type="inferred from homology"/>
<comment type="subcellular location">
    <subcellularLocation>
        <location evidence="1">Membrane</location>
    </subcellularLocation>
</comment>
<comment type="catalytic activity">
    <reaction evidence="9">
        <text>campesterol + reduced [NADPH--hemoprotein reductase] + O2 = (22S)-22-hydroxycampesterol + oxidized [NADPH--hemoprotein reductase] + H2O + H(+)</text>
        <dbReference type="Rhea" id="RHEA:69835"/>
        <dbReference type="Rhea" id="RHEA-COMP:11964"/>
        <dbReference type="Rhea" id="RHEA-COMP:11965"/>
        <dbReference type="ChEBI" id="CHEBI:15377"/>
        <dbReference type="ChEBI" id="CHEBI:15378"/>
        <dbReference type="ChEBI" id="CHEBI:15379"/>
        <dbReference type="ChEBI" id="CHEBI:28623"/>
        <dbReference type="ChEBI" id="CHEBI:57618"/>
        <dbReference type="ChEBI" id="CHEBI:58210"/>
        <dbReference type="ChEBI" id="CHEBI:72331"/>
    </reaction>
    <physiologicalReaction direction="left-to-right" evidence="9">
        <dbReference type="Rhea" id="RHEA:69836"/>
    </physiologicalReaction>
</comment>
<accession>A0A9Q0QVB8</accession>
<keyword evidence="4 13" id="KW-0479">Metal-binding</keyword>
<dbReference type="EMBL" id="JAMYWD010000004">
    <property type="protein sequence ID" value="KAJ4973420.1"/>
    <property type="molecule type" value="Genomic_DNA"/>
</dbReference>
<dbReference type="GO" id="GO:0005506">
    <property type="term" value="F:iron ion binding"/>
    <property type="evidence" value="ECO:0007669"/>
    <property type="project" value="InterPro"/>
</dbReference>
<dbReference type="InterPro" id="IPR001128">
    <property type="entry name" value="Cyt_P450"/>
</dbReference>
<dbReference type="PANTHER" id="PTHR24286">
    <property type="entry name" value="CYTOCHROME P450 26"/>
    <property type="match status" value="1"/>
</dbReference>
<keyword evidence="14" id="KW-0503">Monooxygenase</keyword>
<dbReference type="FunFam" id="1.10.630.10:FF:000057">
    <property type="entry name" value="Cytochrome P450 724B1"/>
    <property type="match status" value="1"/>
</dbReference>
<evidence type="ECO:0000256" key="11">
    <source>
        <dbReference type="ARBA" id="ARBA00067336"/>
    </source>
</evidence>
<dbReference type="GO" id="GO:0004497">
    <property type="term" value="F:monooxygenase activity"/>
    <property type="evidence" value="ECO:0007669"/>
    <property type="project" value="UniProtKB-KW"/>
</dbReference>
<dbReference type="PROSITE" id="PS00086">
    <property type="entry name" value="CYTOCHROME_P450"/>
    <property type="match status" value="1"/>
</dbReference>
<sequence>MVGLLSSLCLSLWSGLIALGFVSLYFLFVKHDPNTKDNKSLPHGSMGWPLLGETLAFLRPHKSTTMGSFLQQHCSRYGRVFKSHLFGSPTIVSCDHELSMFILQNEEKLFQCSYPKPILGILGEQCLLVVVGDVHKKLRSFALSFTNICKSRAEYLNSIDKLATSMMESWEGRNEVIMFCKEANKITFNLMVKQILSLEPEDPRTSILLKDFLTFMKGLVSLPLYVPGTSYAKAVKARARISSTVRAIMEERRKGGVGLVKGDFLDVLLSSRDINDKEKVGIVLDLLLAGYETTSTLLAMTVYFLGHAQKALKQLKEEHHGIRKEKQKGEPLNWEDYKKMEFTQNVINEALRCGNIVKFVHRKAIKDVNFKGYFIPSGWKVLPVFTAVNLNPSLHENASEFNPWRWASQETGKNVVPFGGGVRLCPGAELGKLEAAFFLHHLVLNYKWRTKGEDYPVAYPYVEFKRGLPLEIEPIETKLEEL</sequence>
<evidence type="ECO:0000313" key="15">
    <source>
        <dbReference type="EMBL" id="KAJ4973420.1"/>
    </source>
</evidence>
<comment type="similarity">
    <text evidence="14">Belongs to the cytochrome P450 family.</text>
</comment>
<dbReference type="SUPFAM" id="SSF48264">
    <property type="entry name" value="Cytochrome P450"/>
    <property type="match status" value="1"/>
</dbReference>
<keyword evidence="13 14" id="KW-0349">Heme</keyword>
<dbReference type="Pfam" id="PF00067">
    <property type="entry name" value="p450"/>
    <property type="match status" value="1"/>
</dbReference>
<protein>
    <recommendedName>
        <fullName evidence="11">Cytochrome P450 724B1</fullName>
    </recommendedName>
    <alternativeName>
        <fullName evidence="12">(22S)-22-hydroxycampesterol synthase</fullName>
    </alternativeName>
</protein>
<evidence type="ECO:0000256" key="10">
    <source>
        <dbReference type="ARBA" id="ARBA00060577"/>
    </source>
</evidence>
<keyword evidence="3" id="KW-0812">Transmembrane</keyword>
<evidence type="ECO:0000256" key="4">
    <source>
        <dbReference type="ARBA" id="ARBA00022723"/>
    </source>
</evidence>
<name>A0A9Q0QVB8_9MAGN</name>
<comment type="pathway">
    <text evidence="2">Hormone biosynthesis.</text>
</comment>
<dbReference type="Proteomes" id="UP001141806">
    <property type="component" value="Unassembled WGS sequence"/>
</dbReference>
<reference evidence="15" key="1">
    <citation type="journal article" date="2023" name="Plant J.">
        <title>The genome of the king protea, Protea cynaroides.</title>
        <authorList>
            <person name="Chang J."/>
            <person name="Duong T.A."/>
            <person name="Schoeman C."/>
            <person name="Ma X."/>
            <person name="Roodt D."/>
            <person name="Barker N."/>
            <person name="Li Z."/>
            <person name="Van de Peer Y."/>
            <person name="Mizrachi E."/>
        </authorList>
    </citation>
    <scope>NUCLEOTIDE SEQUENCE</scope>
    <source>
        <tissue evidence="15">Young leaves</tissue>
    </source>
</reference>
<dbReference type="Gene3D" id="1.10.630.10">
    <property type="entry name" value="Cytochrome P450"/>
    <property type="match status" value="1"/>
</dbReference>
<dbReference type="GO" id="GO:0016125">
    <property type="term" value="P:sterol metabolic process"/>
    <property type="evidence" value="ECO:0007669"/>
    <property type="project" value="TreeGrafter"/>
</dbReference>
<dbReference type="GO" id="GO:0016020">
    <property type="term" value="C:membrane"/>
    <property type="evidence" value="ECO:0007669"/>
    <property type="project" value="UniProtKB-SubCell"/>
</dbReference>
<dbReference type="InterPro" id="IPR002401">
    <property type="entry name" value="Cyt_P450_E_grp-I"/>
</dbReference>
<comment type="cofactor">
    <cofactor evidence="13">
        <name>heme</name>
        <dbReference type="ChEBI" id="CHEBI:30413"/>
    </cofactor>
</comment>
<evidence type="ECO:0000256" key="2">
    <source>
        <dbReference type="ARBA" id="ARBA00004972"/>
    </source>
</evidence>
<dbReference type="PRINTS" id="PR00463">
    <property type="entry name" value="EP450I"/>
</dbReference>
<evidence type="ECO:0000256" key="3">
    <source>
        <dbReference type="ARBA" id="ARBA00022692"/>
    </source>
</evidence>
<evidence type="ECO:0000256" key="14">
    <source>
        <dbReference type="RuleBase" id="RU000461"/>
    </source>
</evidence>
<evidence type="ECO:0000256" key="6">
    <source>
        <dbReference type="ARBA" id="ARBA00023004"/>
    </source>
</evidence>
<dbReference type="GO" id="GO:0020037">
    <property type="term" value="F:heme binding"/>
    <property type="evidence" value="ECO:0007669"/>
    <property type="project" value="InterPro"/>
</dbReference>
<dbReference type="AlphaFoldDB" id="A0A9Q0QVB8"/>
<evidence type="ECO:0000256" key="7">
    <source>
        <dbReference type="ARBA" id="ARBA00023136"/>
    </source>
</evidence>
<dbReference type="PRINTS" id="PR00385">
    <property type="entry name" value="P450"/>
</dbReference>
<keyword evidence="5" id="KW-1133">Transmembrane helix</keyword>
<dbReference type="GO" id="GO:0010268">
    <property type="term" value="P:brassinosteroid homeostasis"/>
    <property type="evidence" value="ECO:0007669"/>
    <property type="project" value="TreeGrafter"/>
</dbReference>
<gene>
    <name evidence="15" type="ORF">NE237_006594</name>
</gene>
<dbReference type="GO" id="GO:0016132">
    <property type="term" value="P:brassinosteroid biosynthetic process"/>
    <property type="evidence" value="ECO:0007669"/>
    <property type="project" value="TreeGrafter"/>
</dbReference>
<evidence type="ECO:0000256" key="1">
    <source>
        <dbReference type="ARBA" id="ARBA00004370"/>
    </source>
</evidence>
<keyword evidence="6 13" id="KW-0408">Iron</keyword>
<evidence type="ECO:0000256" key="9">
    <source>
        <dbReference type="ARBA" id="ARBA00052777"/>
    </source>
</evidence>
<comment type="pathway">
    <text evidence="8">Plant hormone biosynthesis; brassinosteroid biosynthesis.</text>
</comment>
<dbReference type="InterPro" id="IPR036396">
    <property type="entry name" value="Cyt_P450_sf"/>
</dbReference>
<dbReference type="CDD" id="cd11043">
    <property type="entry name" value="CYP90-like"/>
    <property type="match status" value="1"/>
</dbReference>